<comment type="caution">
    <text evidence="2">The sequence shown here is derived from an EMBL/GenBank/DDBJ whole genome shotgun (WGS) entry which is preliminary data.</text>
</comment>
<accession>A0ABD0RB47</accession>
<evidence type="ECO:0000256" key="1">
    <source>
        <dbReference type="SAM" id="SignalP"/>
    </source>
</evidence>
<reference evidence="2 3" key="1">
    <citation type="submission" date="2024-05" db="EMBL/GenBank/DDBJ databases">
        <title>Genome sequencing and assembly of Indian major carp, Cirrhinus mrigala (Hamilton, 1822).</title>
        <authorList>
            <person name="Mohindra V."/>
            <person name="Chowdhury L.M."/>
            <person name="Lal K."/>
            <person name="Jena J.K."/>
        </authorList>
    </citation>
    <scope>NUCLEOTIDE SEQUENCE [LARGE SCALE GENOMIC DNA]</scope>
    <source>
        <strain evidence="2">CM1030</strain>
        <tissue evidence="2">Blood</tissue>
    </source>
</reference>
<protein>
    <submittedName>
        <fullName evidence="2">Uncharacterized protein</fullName>
    </submittedName>
</protein>
<feature type="non-terminal residue" evidence="2">
    <location>
        <position position="1"/>
    </location>
</feature>
<organism evidence="2 3">
    <name type="scientific">Cirrhinus mrigala</name>
    <name type="common">Mrigala</name>
    <dbReference type="NCBI Taxonomy" id="683832"/>
    <lineage>
        <taxon>Eukaryota</taxon>
        <taxon>Metazoa</taxon>
        <taxon>Chordata</taxon>
        <taxon>Craniata</taxon>
        <taxon>Vertebrata</taxon>
        <taxon>Euteleostomi</taxon>
        <taxon>Actinopterygii</taxon>
        <taxon>Neopterygii</taxon>
        <taxon>Teleostei</taxon>
        <taxon>Ostariophysi</taxon>
        <taxon>Cypriniformes</taxon>
        <taxon>Cyprinidae</taxon>
        <taxon>Labeoninae</taxon>
        <taxon>Labeonini</taxon>
        <taxon>Cirrhinus</taxon>
    </lineage>
</organism>
<dbReference type="Proteomes" id="UP001529510">
    <property type="component" value="Unassembled WGS sequence"/>
</dbReference>
<keyword evidence="1" id="KW-0732">Signal</keyword>
<gene>
    <name evidence="2" type="ORF">M9458_009326</name>
</gene>
<name>A0ABD0RB47_CIRMR</name>
<evidence type="ECO:0000313" key="3">
    <source>
        <dbReference type="Proteomes" id="UP001529510"/>
    </source>
</evidence>
<dbReference type="EMBL" id="JAMKFB020000004">
    <property type="protein sequence ID" value="KAL0195754.1"/>
    <property type="molecule type" value="Genomic_DNA"/>
</dbReference>
<feature type="chain" id="PRO_5044781843" evidence="1">
    <location>
        <begin position="30"/>
        <end position="57"/>
    </location>
</feature>
<sequence>TLAGLGPGGWVMWFLGCCLFLLLCLSGSCQELYLKIPKPLNQTIPQINTNTHSALQR</sequence>
<keyword evidence="3" id="KW-1185">Reference proteome</keyword>
<feature type="signal peptide" evidence="1">
    <location>
        <begin position="1"/>
        <end position="29"/>
    </location>
</feature>
<evidence type="ECO:0000313" key="2">
    <source>
        <dbReference type="EMBL" id="KAL0195754.1"/>
    </source>
</evidence>
<dbReference type="AlphaFoldDB" id="A0ABD0RB47"/>
<proteinExistence type="predicted"/>